<reference evidence="1" key="1">
    <citation type="journal article" date="2014" name="Int. J. Syst. Evol. Microbiol.">
        <title>Complete genome sequence of Corynebacterium casei LMG S-19264T (=DSM 44701T), isolated from a smear-ripened cheese.</title>
        <authorList>
            <consortium name="US DOE Joint Genome Institute (JGI-PGF)"/>
            <person name="Walter F."/>
            <person name="Albersmeier A."/>
            <person name="Kalinowski J."/>
            <person name="Ruckert C."/>
        </authorList>
    </citation>
    <scope>NUCLEOTIDE SEQUENCE</scope>
    <source>
        <strain evidence="1">JCM 17820</strain>
    </source>
</reference>
<proteinExistence type="predicted"/>
<dbReference type="EMBL" id="BMOU01000002">
    <property type="protein sequence ID" value="GGN93443.1"/>
    <property type="molecule type" value="Genomic_DNA"/>
</dbReference>
<dbReference type="InterPro" id="IPR043853">
    <property type="entry name" value="DUF5815"/>
</dbReference>
<comment type="caution">
    <text evidence="1">The sequence shown here is derived from an EMBL/GenBank/DDBJ whole genome shotgun (WGS) entry which is preliminary data.</text>
</comment>
<gene>
    <name evidence="1" type="ORF">GCM10009030_18880</name>
</gene>
<dbReference type="Pfam" id="PF19132">
    <property type="entry name" value="DUF5815"/>
    <property type="match status" value="1"/>
</dbReference>
<keyword evidence="2" id="KW-1185">Reference proteome</keyword>
<name>A0A830GNQ8_9EURY</name>
<dbReference type="AlphaFoldDB" id="A0A830GNQ8"/>
<dbReference type="GeneID" id="44858226"/>
<protein>
    <submittedName>
        <fullName evidence="1">Uncharacterized protein</fullName>
    </submittedName>
</protein>
<evidence type="ECO:0000313" key="1">
    <source>
        <dbReference type="EMBL" id="GGN93443.1"/>
    </source>
</evidence>
<sequence length="178" mass="19953">MAEPRVPGGRESELELACGEVIDTHDDLHMGIREYDCACGATHAVVLDAHPLARFVPEFLEEVLTETIEPADDHDEFTTAHLMGVVIEEFPEKVAVADAAEDGAVGFSLAWVTDFDSRRLHEIVVELLVELMEHAVSHAEDDAVMEEFEAQMLEFDVEAFVDQYRAQRNFDDRHDTAI</sequence>
<dbReference type="Proteomes" id="UP000605784">
    <property type="component" value="Unassembled WGS sequence"/>
</dbReference>
<reference evidence="1" key="2">
    <citation type="submission" date="2020-09" db="EMBL/GenBank/DDBJ databases">
        <authorList>
            <person name="Sun Q."/>
            <person name="Ohkuma M."/>
        </authorList>
    </citation>
    <scope>NUCLEOTIDE SEQUENCE</scope>
    <source>
        <strain evidence="1">JCM 17820</strain>
    </source>
</reference>
<accession>A0A830GNQ8</accession>
<organism evidence="1 2">
    <name type="scientific">Haloarcula pellucida</name>
    <dbReference type="NCBI Taxonomy" id="1427151"/>
    <lineage>
        <taxon>Archaea</taxon>
        <taxon>Methanobacteriati</taxon>
        <taxon>Methanobacteriota</taxon>
        <taxon>Stenosarchaea group</taxon>
        <taxon>Halobacteria</taxon>
        <taxon>Halobacteriales</taxon>
        <taxon>Haloarculaceae</taxon>
        <taxon>Haloarcula</taxon>
    </lineage>
</organism>
<dbReference type="RefSeq" id="WP_166972025.1">
    <property type="nucleotide sequence ID" value="NZ_BMOU01000002.1"/>
</dbReference>
<evidence type="ECO:0000313" key="2">
    <source>
        <dbReference type="Proteomes" id="UP000605784"/>
    </source>
</evidence>